<sequence>MEKQAEATIYGCCSNTAVRVSKMFAARTKALVRNLGARGDLIYNKNVNDKVQMLTLVKVRKKKLWPVITYSIINQTLLDLLEEADVSPGVYSHTL</sequence>
<keyword evidence="3" id="KW-0472">Membrane</keyword>
<reference evidence="5" key="1">
    <citation type="submission" date="2023-07" db="EMBL/GenBank/DDBJ databases">
        <title>Chromosome-level Genome Assembly of Striped Snakehead (Channa striata).</title>
        <authorList>
            <person name="Liu H."/>
        </authorList>
    </citation>
    <scope>NUCLEOTIDE SEQUENCE</scope>
    <source>
        <strain evidence="5">Gz</strain>
        <tissue evidence="5">Muscle</tissue>
    </source>
</reference>
<protein>
    <recommendedName>
        <fullName evidence="4">Gasdermin pore forming domain-containing protein</fullName>
    </recommendedName>
</protein>
<proteinExistence type="inferred from homology"/>
<keyword evidence="6" id="KW-1185">Reference proteome</keyword>
<feature type="domain" description="Gasdermin pore forming" evidence="4">
    <location>
        <begin position="23"/>
        <end position="90"/>
    </location>
</feature>
<comment type="similarity">
    <text evidence="2">Belongs to the gasdermin family.</text>
</comment>
<gene>
    <name evidence="5" type="ORF">Q5P01_024090</name>
</gene>
<evidence type="ECO:0000313" key="5">
    <source>
        <dbReference type="EMBL" id="KAK2818529.1"/>
    </source>
</evidence>
<evidence type="ECO:0000256" key="3">
    <source>
        <dbReference type="ARBA" id="ARBA00023136"/>
    </source>
</evidence>
<evidence type="ECO:0000256" key="2">
    <source>
        <dbReference type="ARBA" id="ARBA00009279"/>
    </source>
</evidence>
<dbReference type="Pfam" id="PF04598">
    <property type="entry name" value="Gasdermin"/>
    <property type="match status" value="1"/>
</dbReference>
<dbReference type="EMBL" id="JAUPFM010000020">
    <property type="protein sequence ID" value="KAK2818529.1"/>
    <property type="molecule type" value="Genomic_DNA"/>
</dbReference>
<dbReference type="GO" id="GO:0012505">
    <property type="term" value="C:endomembrane system"/>
    <property type="evidence" value="ECO:0007669"/>
    <property type="project" value="UniProtKB-SubCell"/>
</dbReference>
<dbReference type="Proteomes" id="UP001187415">
    <property type="component" value="Unassembled WGS sequence"/>
</dbReference>
<evidence type="ECO:0000256" key="1">
    <source>
        <dbReference type="ARBA" id="ARBA00004308"/>
    </source>
</evidence>
<organism evidence="5 6">
    <name type="scientific">Channa striata</name>
    <name type="common">Snakehead murrel</name>
    <name type="synonym">Ophicephalus striatus</name>
    <dbReference type="NCBI Taxonomy" id="64152"/>
    <lineage>
        <taxon>Eukaryota</taxon>
        <taxon>Metazoa</taxon>
        <taxon>Chordata</taxon>
        <taxon>Craniata</taxon>
        <taxon>Vertebrata</taxon>
        <taxon>Euteleostomi</taxon>
        <taxon>Actinopterygii</taxon>
        <taxon>Neopterygii</taxon>
        <taxon>Teleostei</taxon>
        <taxon>Neoteleostei</taxon>
        <taxon>Acanthomorphata</taxon>
        <taxon>Anabantaria</taxon>
        <taxon>Anabantiformes</taxon>
        <taxon>Channoidei</taxon>
        <taxon>Channidae</taxon>
        <taxon>Channa</taxon>
    </lineage>
</organism>
<evidence type="ECO:0000313" key="6">
    <source>
        <dbReference type="Proteomes" id="UP001187415"/>
    </source>
</evidence>
<name>A0AA88LPR5_CHASR</name>
<comment type="subcellular location">
    <subcellularLocation>
        <location evidence="1">Endomembrane system</location>
    </subcellularLocation>
</comment>
<accession>A0AA88LPR5</accession>
<dbReference type="AlphaFoldDB" id="A0AA88LPR5"/>
<dbReference type="InterPro" id="IPR040460">
    <property type="entry name" value="Gasdermin_pore"/>
</dbReference>
<comment type="caution">
    <text evidence="5">The sequence shown here is derived from an EMBL/GenBank/DDBJ whole genome shotgun (WGS) entry which is preliminary data.</text>
</comment>
<evidence type="ECO:0000259" key="4">
    <source>
        <dbReference type="Pfam" id="PF04598"/>
    </source>
</evidence>